<gene>
    <name evidence="1" type="ORF">S03H2_23997</name>
</gene>
<evidence type="ECO:0000313" key="1">
    <source>
        <dbReference type="EMBL" id="GAH34298.1"/>
    </source>
</evidence>
<reference evidence="1" key="1">
    <citation type="journal article" date="2014" name="Front. Microbiol.">
        <title>High frequency of phylogenetically diverse reductive dehalogenase-homologous genes in deep subseafloor sedimentary metagenomes.</title>
        <authorList>
            <person name="Kawai M."/>
            <person name="Futagami T."/>
            <person name="Toyoda A."/>
            <person name="Takaki Y."/>
            <person name="Nishi S."/>
            <person name="Hori S."/>
            <person name="Arai W."/>
            <person name="Tsubouchi T."/>
            <person name="Morono Y."/>
            <person name="Uchiyama I."/>
            <person name="Ito T."/>
            <person name="Fujiyama A."/>
            <person name="Inagaki F."/>
            <person name="Takami H."/>
        </authorList>
    </citation>
    <scope>NUCLEOTIDE SEQUENCE</scope>
    <source>
        <strain evidence="1">Expedition CK06-06</strain>
    </source>
</reference>
<organism evidence="1">
    <name type="scientific">marine sediment metagenome</name>
    <dbReference type="NCBI Taxonomy" id="412755"/>
    <lineage>
        <taxon>unclassified sequences</taxon>
        <taxon>metagenomes</taxon>
        <taxon>ecological metagenomes</taxon>
    </lineage>
</organism>
<dbReference type="AlphaFoldDB" id="X1GMR4"/>
<comment type="caution">
    <text evidence="1">The sequence shown here is derived from an EMBL/GenBank/DDBJ whole genome shotgun (WGS) entry which is preliminary data.</text>
</comment>
<feature type="non-terminal residue" evidence="1">
    <location>
        <position position="66"/>
    </location>
</feature>
<sequence>MIDEAQVKNIVKQVLREEHLLDFIKIFEKEHNLFRGSHDKIGLPETLEIHQTIVNQIINKIEDDAI</sequence>
<proteinExistence type="predicted"/>
<dbReference type="EMBL" id="BARU01013223">
    <property type="protein sequence ID" value="GAH34298.1"/>
    <property type="molecule type" value="Genomic_DNA"/>
</dbReference>
<accession>X1GMR4</accession>
<protein>
    <submittedName>
        <fullName evidence="1">Uncharacterized protein</fullName>
    </submittedName>
</protein>
<name>X1GMR4_9ZZZZ</name>